<gene>
    <name evidence="2" type="ORF">METZ01_LOCUS225366</name>
</gene>
<dbReference type="InterPro" id="IPR011659">
    <property type="entry name" value="WD40"/>
</dbReference>
<dbReference type="Gene3D" id="2.120.10.30">
    <property type="entry name" value="TolB, C-terminal domain"/>
    <property type="match status" value="2"/>
</dbReference>
<evidence type="ECO:0000313" key="2">
    <source>
        <dbReference type="EMBL" id="SVB72512.1"/>
    </source>
</evidence>
<protein>
    <recommendedName>
        <fullName evidence="3">DUF5050 domain-containing protein</fullName>
    </recommendedName>
</protein>
<dbReference type="EMBL" id="UINC01054603">
    <property type="protein sequence ID" value="SVB72512.1"/>
    <property type="molecule type" value="Genomic_DNA"/>
</dbReference>
<dbReference type="InterPro" id="IPR011042">
    <property type="entry name" value="6-blade_b-propeller_TolB-like"/>
</dbReference>
<sequence length="374" mass="41502">MIGISRNRYWTETTLGRLRFPATWTYRVRAWSVAAVVSVTGCDFLESSTDFSPGDNEGGAIAFASTRSGNFDIYLMDANGANVQQVTVSDVDERSPTWSPDGTLIAYSKRHEPFNDDIFAMTIASGVETNLTDTPGSDGFPCWSPDGLRITFESRRDGNANVYIMDADGFGLERLTTHPAYDGQPSWSPDGTQIVFESGREVFIHPTHDIDSTEIATVEEAQRDPRNNDPSFNHQIYLMNVDGTDIRRLTFHADNDRSPSFSPDGTQILFVSDRDGNDEIYLMNADGSEPRNLTYSPFDDYNPSWSSDGSRIAFVSEQTGNPNIFVMTKDGTQSASLTLDPKIDLTPQWMPGSFFSQRERCLLCPGRGGPQLGR</sequence>
<dbReference type="PANTHER" id="PTHR36842">
    <property type="entry name" value="PROTEIN TOLB HOMOLOG"/>
    <property type="match status" value="1"/>
</dbReference>
<reference evidence="2" key="1">
    <citation type="submission" date="2018-05" db="EMBL/GenBank/DDBJ databases">
        <authorList>
            <person name="Lanie J.A."/>
            <person name="Ng W.-L."/>
            <person name="Kazmierczak K.M."/>
            <person name="Andrzejewski T.M."/>
            <person name="Davidsen T.M."/>
            <person name="Wayne K.J."/>
            <person name="Tettelin H."/>
            <person name="Glass J.I."/>
            <person name="Rusch D."/>
            <person name="Podicherti R."/>
            <person name="Tsui H.-C.T."/>
            <person name="Winkler M.E."/>
        </authorList>
    </citation>
    <scope>NUCLEOTIDE SEQUENCE</scope>
</reference>
<evidence type="ECO:0000256" key="1">
    <source>
        <dbReference type="ARBA" id="ARBA00009820"/>
    </source>
</evidence>
<proteinExistence type="inferred from homology"/>
<name>A0A382GCB9_9ZZZZ</name>
<accession>A0A382GCB9</accession>
<evidence type="ECO:0008006" key="3">
    <source>
        <dbReference type="Google" id="ProtNLM"/>
    </source>
</evidence>
<comment type="similarity">
    <text evidence="1">Belongs to the TolB family.</text>
</comment>
<dbReference type="AlphaFoldDB" id="A0A382GCB9"/>
<dbReference type="PANTHER" id="PTHR36842:SF1">
    <property type="entry name" value="PROTEIN TOLB"/>
    <property type="match status" value="1"/>
</dbReference>
<dbReference type="SUPFAM" id="SSF82171">
    <property type="entry name" value="DPP6 N-terminal domain-like"/>
    <property type="match status" value="1"/>
</dbReference>
<organism evidence="2">
    <name type="scientific">marine metagenome</name>
    <dbReference type="NCBI Taxonomy" id="408172"/>
    <lineage>
        <taxon>unclassified sequences</taxon>
        <taxon>metagenomes</taxon>
        <taxon>ecological metagenomes</taxon>
    </lineage>
</organism>
<dbReference type="Pfam" id="PF07676">
    <property type="entry name" value="PD40"/>
    <property type="match status" value="6"/>
</dbReference>